<protein>
    <recommendedName>
        <fullName evidence="5">ICEF-II</fullName>
    </recommendedName>
</protein>
<keyword evidence="2" id="KW-0812">Transmembrane</keyword>
<name>A0ABN4B9N5_MESH1</name>
<evidence type="ECO:0000313" key="4">
    <source>
        <dbReference type="Proteomes" id="UP000013962"/>
    </source>
</evidence>
<evidence type="ECO:0000256" key="2">
    <source>
        <dbReference type="SAM" id="Phobius"/>
    </source>
</evidence>
<keyword evidence="2" id="KW-1133">Transmembrane helix</keyword>
<keyword evidence="2" id="KW-0472">Membrane</keyword>
<evidence type="ECO:0008006" key="5">
    <source>
        <dbReference type="Google" id="ProtNLM"/>
    </source>
</evidence>
<feature type="transmembrane region" description="Helical" evidence="2">
    <location>
        <begin position="1179"/>
        <end position="1201"/>
    </location>
</feature>
<dbReference type="Proteomes" id="UP000013962">
    <property type="component" value="Chromosome"/>
</dbReference>
<reference evidence="3 4" key="1">
    <citation type="journal article" date="2013" name="BMC Genomics">
        <title>Comparative genomic analyses of Mycoplasma hyopneumoniae pathogenic 168 strain and its high-passaged attenuated strain.</title>
        <authorList>
            <person name="Liu W."/>
            <person name="Xiao S."/>
            <person name="Li M."/>
            <person name="Guo S."/>
            <person name="Li S."/>
            <person name="Luo R."/>
            <person name="Feng Z."/>
            <person name="Li B."/>
            <person name="Zhou Z."/>
            <person name="Shao G."/>
            <person name="Chen H."/>
            <person name="Fang L."/>
        </authorList>
    </citation>
    <scope>NUCLEOTIDE SEQUENCE [LARGE SCALE GENOMIC DNA]</scope>
    <source>
        <strain evidence="3 4">168-L</strain>
    </source>
</reference>
<accession>A0ABN4B9N5</accession>
<evidence type="ECO:0000313" key="3">
    <source>
        <dbReference type="EMBL" id="AGM22045.1"/>
    </source>
</evidence>
<evidence type="ECO:0000256" key="1">
    <source>
        <dbReference type="SAM" id="Coils"/>
    </source>
</evidence>
<organism evidence="3 4">
    <name type="scientific">Mesomycoplasma hyopneumoniae 168-L</name>
    <dbReference type="NCBI Taxonomy" id="1116211"/>
    <lineage>
        <taxon>Bacteria</taxon>
        <taxon>Bacillati</taxon>
        <taxon>Mycoplasmatota</taxon>
        <taxon>Mycoplasmoidales</taxon>
        <taxon>Metamycoplasmataceae</taxon>
        <taxon>Mesomycoplasma</taxon>
    </lineage>
</organism>
<dbReference type="RefSeq" id="WP_014579716.1">
    <property type="nucleotide sequence ID" value="NC_021283.1"/>
</dbReference>
<keyword evidence="4" id="KW-1185">Reference proteome</keyword>
<keyword evidence="1" id="KW-0175">Coiled coil</keyword>
<proteinExistence type="predicted"/>
<sequence>MIKKLPFFLTAAVIPLPFLSISFQKNNDYFEINELVNPVTKSESASFTAIIRNFEVDKNANSVYFEWIKDKNYNKNKEVRKLESYWFDKQIANKIYLPGSKPEISQEKYALEYCPNLENCRNWQFYRDEKKFRNWKQETIFNLYGEYDKSIFDRISLIVAGIRKSTNIKYEFDISESLNKDIKEKFSRLEKNFGANNFRISSIVYRIGFEIMENEIKDFTINFKFNYQYQKPVLKLNTELKEYLCGLRKKFDNEVLNNNKIILPISTNDENGNGIRNFSLNPKSEILGEIQKKIEEYSKLLFKDQKKYNSSLKFNIKSDTKIEFLLHFQHPDDKNYYDFKLKDNVNINFLTNIVENQDKFWERLTIIPGKIYEQKDYTPKIDKPIEILKAKNKERKQNFDYIYGGKWEYHDKIKLNFFADEKENEILYVNDKPIDVLDRNFNYELEDLRLDQKDKKNAINNYKIEIKKFEKSDKTQDNSKIIAVYEIEFVIKAANSIMDIKWFAWDPQNNKEQQKLIEPYLKDASGNLVYDQLGLKIKNPKFDPLIDKETGTKKEILWVSTGNNFDSLPENSNFAQLPSEISRLKSGFNADFGFIAEGSVSGKGANITLNSAVENEKISSYRYKINPNNHEKFELLGKKDHKSEKFDITNSTNKYFSNSGIWLFSSNFEKGTSSYKIVAIGENSNSQLFSQIFPNKAIIPFWESKVGQILSQNLILQKMSWDDIKKLSYEKILLYWRNFIENLVKKQTIKKINAKLDSSNLIKNRIISAIKKKKIIGNSQNSKFKLGKNNTILEINPEMQADLLKIIIGDIDEIAGNELKIENIIENQDGTFNFEINIINKNEKKNGLLGKNDGKFTFKNINISETDQYENKAKIDFKLDKINLLSGEKNTNNYAEIINYFYSQENGDKVDIVLEEEDNKIFANFKVKDEFKNNFFLQKPFILLRKLPETSEIIEEWQNIFEKLDISRINLAGVSNPEKAKKFILDEIEKSWTKEKYKFNADFIIINFDEIVEKVVKNIEESEQIPHKVWDLELKIKPDSNKKFYGGKTIKLVNIVGSLTNPKIHNLGQIRATQFSFSVAKNSQNLENALRDHVYNLLLPEEIDAKKYLYIQNLAQIANNFRANPNLDKATLILEPGTSQIGGKKELTVFNSDFSPNLNASNLAKGDQTKNIFQKKTTWYWIIPVFIFMILGFGFFGFWVYNKFIAKFKH</sequence>
<dbReference type="EMBL" id="CP003131">
    <property type="protein sequence ID" value="AGM22045.1"/>
    <property type="molecule type" value="Genomic_DNA"/>
</dbReference>
<gene>
    <name evidence="3" type="ORF">MHP168L_265</name>
</gene>
<feature type="coiled-coil region" evidence="1">
    <location>
        <begin position="445"/>
        <end position="472"/>
    </location>
</feature>
<dbReference type="NCBIfam" id="NF045892">
    <property type="entry name" value="ICE_Mbov_0399"/>
    <property type="match status" value="1"/>
</dbReference>